<protein>
    <submittedName>
        <fullName evidence="9">Carbohydrate ABC transporter permease</fullName>
    </submittedName>
</protein>
<gene>
    <name evidence="9" type="ORF">L0P92_02010</name>
</gene>
<comment type="subcellular location">
    <subcellularLocation>
        <location evidence="1 7">Cell membrane</location>
        <topology evidence="1 7">Multi-pass membrane protein</topology>
    </subcellularLocation>
</comment>
<dbReference type="PANTHER" id="PTHR43744">
    <property type="entry name" value="ABC TRANSPORTER PERMEASE PROTEIN MG189-RELATED-RELATED"/>
    <property type="match status" value="1"/>
</dbReference>
<keyword evidence="6 7" id="KW-0472">Membrane</keyword>
<proteinExistence type="inferred from homology"/>
<dbReference type="PANTHER" id="PTHR43744:SF12">
    <property type="entry name" value="ABC TRANSPORTER PERMEASE PROTEIN MG189-RELATED"/>
    <property type="match status" value="1"/>
</dbReference>
<evidence type="ECO:0000259" key="8">
    <source>
        <dbReference type="PROSITE" id="PS50928"/>
    </source>
</evidence>
<keyword evidence="3" id="KW-1003">Cell membrane</keyword>
<feature type="transmembrane region" description="Helical" evidence="7">
    <location>
        <begin position="76"/>
        <end position="99"/>
    </location>
</feature>
<dbReference type="SUPFAM" id="SSF161098">
    <property type="entry name" value="MetI-like"/>
    <property type="match status" value="1"/>
</dbReference>
<dbReference type="InterPro" id="IPR035906">
    <property type="entry name" value="MetI-like_sf"/>
</dbReference>
<dbReference type="Proteomes" id="UP001139384">
    <property type="component" value="Unassembled WGS sequence"/>
</dbReference>
<feature type="transmembrane region" description="Helical" evidence="7">
    <location>
        <begin position="111"/>
        <end position="132"/>
    </location>
</feature>
<feature type="transmembrane region" description="Helical" evidence="7">
    <location>
        <begin position="245"/>
        <end position="265"/>
    </location>
</feature>
<feature type="domain" description="ABC transmembrane type-1" evidence="8">
    <location>
        <begin position="76"/>
        <end position="266"/>
    </location>
</feature>
<evidence type="ECO:0000313" key="9">
    <source>
        <dbReference type="EMBL" id="MCF1592348.1"/>
    </source>
</evidence>
<evidence type="ECO:0000256" key="1">
    <source>
        <dbReference type="ARBA" id="ARBA00004651"/>
    </source>
</evidence>
<keyword evidence="2 7" id="KW-0813">Transport</keyword>
<accession>A0A9X1TQ89</accession>
<sequence length="281" mass="31277">MIRTHPGRRADGRRTALHSVVMISITAVIAVPLYYIVISTFKTPIDMAKSPLGLPGSWTFDNYVNVFRTSPVVRSFINTLIVTVVGVAFQVLIGSMAAYGMILRKGRLTAAVGTVLMVAFCIPMQSTLIPLYRMEASLNLVNTLQGLILIYLGSAIFCYFLIVGYMRKLPMSLLEAARIDGAGPFRIYWQIVLPLIRPILTTVVVFQTLSTWNDFMWPNVLLSSTENRTIVLQVYNAVGQFSTDWPSFMTVTVIALVPVFVFFMFCQKWIVSGLVAGSVKQ</sequence>
<dbReference type="RefSeq" id="WP_234760648.1">
    <property type="nucleotide sequence ID" value="NZ_JAKEIP010000004.1"/>
</dbReference>
<evidence type="ECO:0000256" key="2">
    <source>
        <dbReference type="ARBA" id="ARBA00022448"/>
    </source>
</evidence>
<dbReference type="EMBL" id="JAKEIP010000004">
    <property type="protein sequence ID" value="MCF1592348.1"/>
    <property type="molecule type" value="Genomic_DNA"/>
</dbReference>
<dbReference type="CDD" id="cd06261">
    <property type="entry name" value="TM_PBP2"/>
    <property type="match status" value="1"/>
</dbReference>
<dbReference type="GO" id="GO:0055085">
    <property type="term" value="P:transmembrane transport"/>
    <property type="evidence" value="ECO:0007669"/>
    <property type="project" value="InterPro"/>
</dbReference>
<dbReference type="AlphaFoldDB" id="A0A9X1TQ89"/>
<dbReference type="Gene3D" id="1.10.3720.10">
    <property type="entry name" value="MetI-like"/>
    <property type="match status" value="1"/>
</dbReference>
<keyword evidence="10" id="KW-1185">Reference proteome</keyword>
<feature type="transmembrane region" description="Helical" evidence="7">
    <location>
        <begin position="144"/>
        <end position="166"/>
    </location>
</feature>
<evidence type="ECO:0000313" key="10">
    <source>
        <dbReference type="Proteomes" id="UP001139384"/>
    </source>
</evidence>
<evidence type="ECO:0000256" key="3">
    <source>
        <dbReference type="ARBA" id="ARBA00022475"/>
    </source>
</evidence>
<evidence type="ECO:0000256" key="4">
    <source>
        <dbReference type="ARBA" id="ARBA00022692"/>
    </source>
</evidence>
<comment type="similarity">
    <text evidence="7">Belongs to the binding-protein-dependent transport system permease family.</text>
</comment>
<dbReference type="Pfam" id="PF00528">
    <property type="entry name" value="BPD_transp_1"/>
    <property type="match status" value="1"/>
</dbReference>
<dbReference type="PROSITE" id="PS50928">
    <property type="entry name" value="ABC_TM1"/>
    <property type="match status" value="1"/>
</dbReference>
<evidence type="ECO:0000256" key="5">
    <source>
        <dbReference type="ARBA" id="ARBA00022989"/>
    </source>
</evidence>
<keyword evidence="4 7" id="KW-0812">Transmembrane</keyword>
<name>A0A9X1TQ89_STRM4</name>
<feature type="transmembrane region" description="Helical" evidence="7">
    <location>
        <begin position="187"/>
        <end position="209"/>
    </location>
</feature>
<organism evidence="9 10">
    <name type="scientific">Streptomyces muensis</name>
    <dbReference type="NCBI Taxonomy" id="1077944"/>
    <lineage>
        <taxon>Bacteria</taxon>
        <taxon>Bacillati</taxon>
        <taxon>Actinomycetota</taxon>
        <taxon>Actinomycetes</taxon>
        <taxon>Kitasatosporales</taxon>
        <taxon>Streptomycetaceae</taxon>
        <taxon>Streptomyces</taxon>
    </lineage>
</organism>
<evidence type="ECO:0000256" key="7">
    <source>
        <dbReference type="RuleBase" id="RU363032"/>
    </source>
</evidence>
<reference evidence="9" key="1">
    <citation type="submission" date="2022-01" db="EMBL/GenBank/DDBJ databases">
        <title>Draft Genome Sequences of Seven Type Strains of the Genus Streptomyces.</title>
        <authorList>
            <person name="Aziz S."/>
            <person name="Coretto E."/>
            <person name="Chronakova A."/>
            <person name="Sproer C."/>
            <person name="Huber K."/>
            <person name="Nouioui I."/>
            <person name="Gross H."/>
        </authorList>
    </citation>
    <scope>NUCLEOTIDE SEQUENCE</scope>
    <source>
        <strain evidence="9">DSM 103493</strain>
    </source>
</reference>
<feature type="transmembrane region" description="Helical" evidence="7">
    <location>
        <begin position="20"/>
        <end position="41"/>
    </location>
</feature>
<evidence type="ECO:0000256" key="6">
    <source>
        <dbReference type="ARBA" id="ARBA00023136"/>
    </source>
</evidence>
<comment type="caution">
    <text evidence="9">The sequence shown here is derived from an EMBL/GenBank/DDBJ whole genome shotgun (WGS) entry which is preliminary data.</text>
</comment>
<dbReference type="GO" id="GO:0005886">
    <property type="term" value="C:plasma membrane"/>
    <property type="evidence" value="ECO:0007669"/>
    <property type="project" value="UniProtKB-SubCell"/>
</dbReference>
<keyword evidence="5 7" id="KW-1133">Transmembrane helix</keyword>
<dbReference type="InterPro" id="IPR000515">
    <property type="entry name" value="MetI-like"/>
</dbReference>